<dbReference type="Proteomes" id="UP000002743">
    <property type="component" value="Chromosome"/>
</dbReference>
<dbReference type="STRING" id="582744.Msip34_1469"/>
<sequence length="156" mass="17370">MIHTQITIMSHEDILAMASSISSMDAQAIKVTSGKQPLESLLDSFEVSAYGWSLKTASGQLIALLGLVPVPNQKRQAIPWIVGTDSFYADTQSVLKDCREIVKAMLTLYPRLYNFIDARHEEGIGLVQKLGFKLGEASIEYSPRQVKLIPFTKERK</sequence>
<dbReference type="HOGENOM" id="CLU_143419_0_0_4"/>
<reference evidence="2" key="1">
    <citation type="submission" date="2009-07" db="EMBL/GenBank/DDBJ databases">
        <title>Complete sequence of chromosome of Methylovorus sp. SIP3-4.</title>
        <authorList>
            <person name="Lucas S."/>
            <person name="Copeland A."/>
            <person name="Lapidus A."/>
            <person name="Glavina del Rio T."/>
            <person name="Tice H."/>
            <person name="Bruce D."/>
            <person name="Goodwin L."/>
            <person name="Pitluck S."/>
            <person name="Clum A."/>
            <person name="Larimer F."/>
            <person name="Land M."/>
            <person name="Hauser L."/>
            <person name="Kyrpides N."/>
            <person name="Mikhailova N."/>
            <person name="Kayluzhnaya M."/>
            <person name="Chistoserdova L."/>
        </authorList>
    </citation>
    <scope>NUCLEOTIDE SEQUENCE [LARGE SCALE GENOMIC DNA]</scope>
    <source>
        <strain evidence="2">SIP3-4</strain>
    </source>
</reference>
<dbReference type="EMBL" id="CP001674">
    <property type="protein sequence ID" value="ACT50714.1"/>
    <property type="molecule type" value="Genomic_DNA"/>
</dbReference>
<protein>
    <submittedName>
        <fullName evidence="1">Uncharacterized protein</fullName>
    </submittedName>
</protein>
<keyword evidence="2" id="KW-1185">Reference proteome</keyword>
<dbReference type="KEGG" id="mei:Msip34_1469"/>
<proteinExistence type="predicted"/>
<gene>
    <name evidence="1" type="ordered locus">Msip34_1469</name>
</gene>
<evidence type="ECO:0000313" key="1">
    <source>
        <dbReference type="EMBL" id="ACT50714.1"/>
    </source>
</evidence>
<evidence type="ECO:0000313" key="2">
    <source>
        <dbReference type="Proteomes" id="UP000002743"/>
    </source>
</evidence>
<name>C6XDT9_METGS</name>
<dbReference type="AlphaFoldDB" id="C6XDT9"/>
<reference evidence="1 2" key="2">
    <citation type="journal article" date="2011" name="J. Bacteriol.">
        <title>Genomes of three methylotrophs from a single niche uncover genetic and metabolic divergence of Methylophilaceae.</title>
        <authorList>
            <person name="Lapidus A."/>
            <person name="Clum A."/>
            <person name="Labutti K."/>
            <person name="Kaluzhnaya M.G."/>
            <person name="Lim S."/>
            <person name="Beck D.A."/>
            <person name="Glavina Del Rio T."/>
            <person name="Nolan M."/>
            <person name="Mavromatis K."/>
            <person name="Huntemann M."/>
            <person name="Lucas S."/>
            <person name="Lidstrom M.E."/>
            <person name="Ivanova N."/>
            <person name="Chistoserdova L."/>
        </authorList>
    </citation>
    <scope>NUCLEOTIDE SEQUENCE [LARGE SCALE GENOMIC DNA]</scope>
    <source>
        <strain evidence="1 2">SIP3-4</strain>
    </source>
</reference>
<accession>C6XDT9</accession>
<organism evidence="1 2">
    <name type="scientific">Methylovorus glucosotrophus (strain SIP3-4)</name>
    <dbReference type="NCBI Taxonomy" id="582744"/>
    <lineage>
        <taxon>Bacteria</taxon>
        <taxon>Pseudomonadati</taxon>
        <taxon>Pseudomonadota</taxon>
        <taxon>Betaproteobacteria</taxon>
        <taxon>Nitrosomonadales</taxon>
        <taxon>Methylophilaceae</taxon>
        <taxon>Methylovorus</taxon>
    </lineage>
</organism>